<feature type="DNA-binding region" description="H-T-H motif" evidence="2">
    <location>
        <begin position="26"/>
        <end position="45"/>
    </location>
</feature>
<dbReference type="AlphaFoldDB" id="A0A316FHI1"/>
<protein>
    <submittedName>
        <fullName evidence="4">TetR family transcriptional regulator</fullName>
    </submittedName>
</protein>
<evidence type="ECO:0000313" key="4">
    <source>
        <dbReference type="EMBL" id="PWK48381.1"/>
    </source>
</evidence>
<dbReference type="PROSITE" id="PS50977">
    <property type="entry name" value="HTH_TETR_2"/>
    <property type="match status" value="1"/>
</dbReference>
<dbReference type="SUPFAM" id="SSF46689">
    <property type="entry name" value="Homeodomain-like"/>
    <property type="match status" value="1"/>
</dbReference>
<dbReference type="EMBL" id="QGGR01000006">
    <property type="protein sequence ID" value="PWK48381.1"/>
    <property type="molecule type" value="Genomic_DNA"/>
</dbReference>
<dbReference type="RefSeq" id="WP_109593411.1">
    <property type="nucleotide sequence ID" value="NZ_BONA01000039.1"/>
</dbReference>
<proteinExistence type="predicted"/>
<feature type="domain" description="HTH tetR-type" evidence="3">
    <location>
        <begin position="3"/>
        <end position="63"/>
    </location>
</feature>
<keyword evidence="1 2" id="KW-0238">DNA-binding</keyword>
<dbReference type="Pfam" id="PF17940">
    <property type="entry name" value="TetR_C_31"/>
    <property type="match status" value="1"/>
</dbReference>
<dbReference type="InterPro" id="IPR009057">
    <property type="entry name" value="Homeodomain-like_sf"/>
</dbReference>
<sequence>MPPDRFAVLTDAAIDVLAEEGMRALTHRAVDRRAALPEGTTSAYFRTRKALIEAVVRRIADLDRLDLEAGQLPGDPRNPAPVLTDIGAMAATVARVLDRWMSEGRNRTLARYACLLEATHHPEIRTILAYGDASRAQATAMLAAAGAPEPRQAGSHLVACVDGLLFDRLAGAGARTAPPPGTEANRADLTVALTGVLRGLLGPPAGAPPT</sequence>
<organism evidence="4 5">
    <name type="scientific">Actinoplanes xinjiangensis</name>
    <dbReference type="NCBI Taxonomy" id="512350"/>
    <lineage>
        <taxon>Bacteria</taxon>
        <taxon>Bacillati</taxon>
        <taxon>Actinomycetota</taxon>
        <taxon>Actinomycetes</taxon>
        <taxon>Micromonosporales</taxon>
        <taxon>Micromonosporaceae</taxon>
        <taxon>Actinoplanes</taxon>
    </lineage>
</organism>
<evidence type="ECO:0000313" key="5">
    <source>
        <dbReference type="Proteomes" id="UP000245697"/>
    </source>
</evidence>
<evidence type="ECO:0000259" key="3">
    <source>
        <dbReference type="PROSITE" id="PS50977"/>
    </source>
</evidence>
<gene>
    <name evidence="4" type="ORF">BC793_106411</name>
</gene>
<evidence type="ECO:0000256" key="1">
    <source>
        <dbReference type="ARBA" id="ARBA00023125"/>
    </source>
</evidence>
<dbReference type="Proteomes" id="UP000245697">
    <property type="component" value="Unassembled WGS sequence"/>
</dbReference>
<name>A0A316FHI1_9ACTN</name>
<dbReference type="InterPro" id="IPR001647">
    <property type="entry name" value="HTH_TetR"/>
</dbReference>
<reference evidence="4 5" key="1">
    <citation type="submission" date="2018-05" db="EMBL/GenBank/DDBJ databases">
        <title>Genomic Encyclopedia of Archaeal and Bacterial Type Strains, Phase II (KMG-II): from individual species to whole genera.</title>
        <authorList>
            <person name="Goeker M."/>
        </authorList>
    </citation>
    <scope>NUCLEOTIDE SEQUENCE [LARGE SCALE GENOMIC DNA]</scope>
    <source>
        <strain evidence="4 5">DSM 45184</strain>
    </source>
</reference>
<comment type="caution">
    <text evidence="4">The sequence shown here is derived from an EMBL/GenBank/DDBJ whole genome shotgun (WGS) entry which is preliminary data.</text>
</comment>
<accession>A0A316FHI1</accession>
<keyword evidence="5" id="KW-1185">Reference proteome</keyword>
<dbReference type="InterPro" id="IPR041583">
    <property type="entry name" value="TetR_C_31"/>
</dbReference>
<dbReference type="GO" id="GO:0003677">
    <property type="term" value="F:DNA binding"/>
    <property type="evidence" value="ECO:0007669"/>
    <property type="project" value="UniProtKB-UniRule"/>
</dbReference>
<dbReference type="Gene3D" id="1.10.357.10">
    <property type="entry name" value="Tetracycline Repressor, domain 2"/>
    <property type="match status" value="1"/>
</dbReference>
<dbReference type="Pfam" id="PF00440">
    <property type="entry name" value="TetR_N"/>
    <property type="match status" value="1"/>
</dbReference>
<evidence type="ECO:0000256" key="2">
    <source>
        <dbReference type="PROSITE-ProRule" id="PRU00335"/>
    </source>
</evidence>
<dbReference type="OrthoDB" id="7506349at2"/>